<dbReference type="InterPro" id="IPR020046">
    <property type="entry name" value="5-3_exonucl_a-hlix_arch_N"/>
</dbReference>
<dbReference type="RefSeq" id="WP_281146060.1">
    <property type="nucleotide sequence ID" value="NZ_CP123967.1"/>
</dbReference>
<organism evidence="8 9">
    <name type="scientific">Tessaracoccus lacteus</name>
    <dbReference type="NCBI Taxonomy" id="3041766"/>
    <lineage>
        <taxon>Bacteria</taxon>
        <taxon>Bacillati</taxon>
        <taxon>Actinomycetota</taxon>
        <taxon>Actinomycetes</taxon>
        <taxon>Propionibacteriales</taxon>
        <taxon>Propionibacteriaceae</taxon>
        <taxon>Tessaracoccus</taxon>
    </lineage>
</organism>
<reference evidence="8 9" key="1">
    <citation type="journal article" date="2008" name="Int. J. Syst. Evol. Microbiol.">
        <title>Tessaracoccus flavescens sp. nov., isolated from marine sediment.</title>
        <authorList>
            <person name="Lee D.W."/>
            <person name="Lee S.D."/>
        </authorList>
    </citation>
    <scope>NUCLEOTIDE SEQUENCE [LARGE SCALE GENOMIC DNA]</scope>
    <source>
        <strain evidence="8 9">T21</strain>
    </source>
</reference>
<name>A0ABY8Q0T4_9ACTN</name>
<keyword evidence="4" id="KW-0238">DNA-binding</keyword>
<dbReference type="InterPro" id="IPR036279">
    <property type="entry name" value="5-3_exonuclease_C_sf"/>
</dbReference>
<protein>
    <recommendedName>
        <fullName evidence="6">5'-3' exonuclease</fullName>
    </recommendedName>
</protein>
<evidence type="ECO:0000256" key="2">
    <source>
        <dbReference type="ARBA" id="ARBA00022801"/>
    </source>
</evidence>
<dbReference type="PANTHER" id="PTHR42646:SF2">
    <property type="entry name" value="5'-3' EXONUCLEASE FAMILY PROTEIN"/>
    <property type="match status" value="1"/>
</dbReference>
<gene>
    <name evidence="8" type="ORF">QH948_06735</name>
</gene>
<evidence type="ECO:0000256" key="1">
    <source>
        <dbReference type="ARBA" id="ARBA00022722"/>
    </source>
</evidence>
<evidence type="ECO:0000313" key="9">
    <source>
        <dbReference type="Proteomes" id="UP001244136"/>
    </source>
</evidence>
<dbReference type="SUPFAM" id="SSF47807">
    <property type="entry name" value="5' to 3' exonuclease, C-terminal subdomain"/>
    <property type="match status" value="1"/>
</dbReference>
<dbReference type="Gene3D" id="1.10.150.20">
    <property type="entry name" value="5' to 3' exonuclease, C-terminal subdomain"/>
    <property type="match status" value="1"/>
</dbReference>
<keyword evidence="9" id="KW-1185">Reference proteome</keyword>
<keyword evidence="1" id="KW-0540">Nuclease</keyword>
<evidence type="ECO:0000256" key="5">
    <source>
        <dbReference type="ARBA" id="ARBA00049957"/>
    </source>
</evidence>
<dbReference type="GO" id="GO:0004527">
    <property type="term" value="F:exonuclease activity"/>
    <property type="evidence" value="ECO:0007669"/>
    <property type="project" value="UniProtKB-KW"/>
</dbReference>
<dbReference type="CDD" id="cd09859">
    <property type="entry name" value="PIN_53EXO"/>
    <property type="match status" value="1"/>
</dbReference>
<evidence type="ECO:0000259" key="7">
    <source>
        <dbReference type="SMART" id="SM00475"/>
    </source>
</evidence>
<dbReference type="Pfam" id="PF02739">
    <property type="entry name" value="5_3_exonuc_N"/>
    <property type="match status" value="1"/>
</dbReference>
<dbReference type="Gene3D" id="3.40.50.1010">
    <property type="entry name" value="5'-nuclease"/>
    <property type="match status" value="1"/>
</dbReference>
<dbReference type="InterPro" id="IPR020045">
    <property type="entry name" value="DNA_polI_H3TH"/>
</dbReference>
<evidence type="ECO:0000256" key="3">
    <source>
        <dbReference type="ARBA" id="ARBA00022839"/>
    </source>
</evidence>
<keyword evidence="2" id="KW-0378">Hydrolase</keyword>
<dbReference type="EMBL" id="CP123967">
    <property type="protein sequence ID" value="WGT48430.1"/>
    <property type="molecule type" value="Genomic_DNA"/>
</dbReference>
<comment type="function">
    <text evidence="5">5'-3' exonuclease acting preferentially on double-stranded DNA.</text>
</comment>
<dbReference type="CDD" id="cd09898">
    <property type="entry name" value="H3TH_53EXO"/>
    <property type="match status" value="1"/>
</dbReference>
<evidence type="ECO:0000256" key="4">
    <source>
        <dbReference type="ARBA" id="ARBA00023125"/>
    </source>
</evidence>
<dbReference type="InterPro" id="IPR029060">
    <property type="entry name" value="PIN-like_dom_sf"/>
</dbReference>
<dbReference type="SMART" id="SM00475">
    <property type="entry name" value="53EXOc"/>
    <property type="match status" value="1"/>
</dbReference>
<evidence type="ECO:0000313" key="8">
    <source>
        <dbReference type="EMBL" id="WGT48430.1"/>
    </source>
</evidence>
<dbReference type="SMART" id="SM00279">
    <property type="entry name" value="HhH2"/>
    <property type="match status" value="1"/>
</dbReference>
<dbReference type="Proteomes" id="UP001244136">
    <property type="component" value="Chromosome"/>
</dbReference>
<sequence length="306" mass="33151">MATLMAFDTSYLYFRAFFGVPASFRSPDGHPVNAIRGTMDFISRLATQYGPDQLACAWDDDWRPQWRVDLVPSYKTHRVAEVTADGAVEEADDDLGWQVPHIRACLAAVGIPVIGAKHHEADDVLASLAARHDGRTLVVTGDRDLFQLVDDETSVVYVARGVAKHELVTPDLLRAKYDLVAGRYVDFAVLRGDPSDGLPGVKGIGEKSAATLVERYPTLEAMVEAAADPASAMTPSVRSKLLADVDYLARAREVVTVVRDLAIPTPTYTPVDQGRVDDLTKALSLGGSLRRLADHRLAAGQEPSAS</sequence>
<dbReference type="InterPro" id="IPR002421">
    <property type="entry name" value="5-3_exonuclease"/>
</dbReference>
<accession>A0ABY8Q0T4</accession>
<dbReference type="PANTHER" id="PTHR42646">
    <property type="entry name" value="FLAP ENDONUCLEASE XNI"/>
    <property type="match status" value="1"/>
</dbReference>
<feature type="domain" description="5'-3' exonuclease" evidence="7">
    <location>
        <begin position="1"/>
        <end position="271"/>
    </location>
</feature>
<dbReference type="InterPro" id="IPR038969">
    <property type="entry name" value="FEN"/>
</dbReference>
<dbReference type="SUPFAM" id="SSF88723">
    <property type="entry name" value="PIN domain-like"/>
    <property type="match status" value="1"/>
</dbReference>
<proteinExistence type="predicted"/>
<keyword evidence="3 8" id="KW-0269">Exonuclease</keyword>
<dbReference type="InterPro" id="IPR008918">
    <property type="entry name" value="HhH2"/>
</dbReference>
<evidence type="ECO:0000256" key="6">
    <source>
        <dbReference type="ARBA" id="ARBA00050026"/>
    </source>
</evidence>
<dbReference type="Pfam" id="PF01367">
    <property type="entry name" value="5_3_exonuc"/>
    <property type="match status" value="1"/>
</dbReference>